<evidence type="ECO:0000313" key="2">
    <source>
        <dbReference type="EMBL" id="AJF93844.2"/>
    </source>
</evidence>
<feature type="domain" description="MobA-like NTP transferase" evidence="1">
    <location>
        <begin position="1"/>
        <end position="147"/>
    </location>
</feature>
<accession>A0AAU8RPF6</accession>
<dbReference type="InterPro" id="IPR029044">
    <property type="entry name" value="Nucleotide-diphossugar_trans"/>
</dbReference>
<dbReference type="Pfam" id="PF12804">
    <property type="entry name" value="NTP_transf_3"/>
    <property type="match status" value="1"/>
</dbReference>
<dbReference type="GO" id="GO:0016779">
    <property type="term" value="F:nucleotidyltransferase activity"/>
    <property type="evidence" value="ECO:0007669"/>
    <property type="project" value="UniProtKB-ARBA"/>
</dbReference>
<dbReference type="Proteomes" id="UP000006465">
    <property type="component" value="Chromosome"/>
</dbReference>
<organism evidence="2 3">
    <name type="scientific">Corynebacterium pseudotuberculosis 258</name>
    <dbReference type="NCBI Taxonomy" id="1168865"/>
    <lineage>
        <taxon>Bacteria</taxon>
        <taxon>Bacillati</taxon>
        <taxon>Actinomycetota</taxon>
        <taxon>Actinomycetes</taxon>
        <taxon>Mycobacteriales</taxon>
        <taxon>Corynebacteriaceae</taxon>
        <taxon>Corynebacterium</taxon>
    </lineage>
</organism>
<dbReference type="InterPro" id="IPR025877">
    <property type="entry name" value="MobA-like_NTP_Trfase"/>
</dbReference>
<dbReference type="EMBL" id="CP003540">
    <property type="protein sequence ID" value="AJF93844.2"/>
    <property type="molecule type" value="Genomic_DNA"/>
</dbReference>
<protein>
    <submittedName>
        <fullName evidence="2">NTP transferase domain-containing protein</fullName>
    </submittedName>
</protein>
<name>A0AAU8RPF6_CORPS</name>
<evidence type="ECO:0000259" key="1">
    <source>
        <dbReference type="Pfam" id="PF12804"/>
    </source>
</evidence>
<gene>
    <name evidence="2" type="ORF">CP258_01995</name>
</gene>
<keyword evidence="2" id="KW-0808">Transferase</keyword>
<dbReference type="KEGG" id="coe:CP258_01995"/>
<evidence type="ECO:0000313" key="3">
    <source>
        <dbReference type="Proteomes" id="UP000006465"/>
    </source>
</evidence>
<dbReference type="SUPFAM" id="SSF53448">
    <property type="entry name" value="Nucleotide-diphospho-sugar transferases"/>
    <property type="match status" value="1"/>
</dbReference>
<proteinExistence type="predicted"/>
<sequence length="181" mass="19294">MGKDKAQVKVNGHRLIDLCLEQVSPLCSTPVVVSSVDLQLPQEITQVTENPPFGGPVAGIAAGFYERPDFSARNDAFTAVIAVDAPLSGGFLPQLLEVLMKAPQAGVAHATIEEHTQPLLAVWRNNALHAALKSLDSPHHVAAKKLLHRCPSSVLAVVVDQCAQDYDTPEELATLGHVSLN</sequence>
<reference evidence="2 3" key="1">
    <citation type="journal article" date="2013" name="J. Biotechnol.">
        <title>Genome sequence of Corynebacterium pseudotuberculosis biovar equi strain 258 and prediction of antigenic targets to improve biotechnological vaccine production.</title>
        <authorList>
            <person name="Soares S.C."/>
            <person name="Trost E."/>
            <person name="Ramos R.T."/>
            <person name="Carneiro A.R."/>
            <person name="Santos A.R."/>
            <person name="Pinto A.C."/>
            <person name="Barbosa E."/>
            <person name="Aburjaile F."/>
            <person name="Ali A."/>
            <person name="Diniz C.A."/>
            <person name="Hassan S.S."/>
            <person name="Fiaux K."/>
            <person name="Guimaraes L.C."/>
            <person name="Bakhtiar S.M."/>
            <person name="Pereira U."/>
            <person name="Almeida S.S."/>
            <person name="Abreu V.A."/>
            <person name="Rocha F.S."/>
            <person name="Dorella F.A."/>
            <person name="Miyoshi A."/>
            <person name="Silva A."/>
            <person name="Azevedo V."/>
            <person name="Tauch A."/>
        </authorList>
    </citation>
    <scope>NUCLEOTIDE SEQUENCE [LARGE SCALE GENOMIC DNA]</scope>
    <source>
        <strain evidence="2 3">258</strain>
    </source>
</reference>
<dbReference type="AlphaFoldDB" id="A0AAU8RPF6"/>
<dbReference type="Gene3D" id="3.90.550.10">
    <property type="entry name" value="Spore Coat Polysaccharide Biosynthesis Protein SpsA, Chain A"/>
    <property type="match status" value="1"/>
</dbReference>